<proteinExistence type="inferred from homology"/>
<keyword evidence="9 11" id="KW-1133">Transmembrane helix</keyword>
<dbReference type="InterPro" id="IPR059000">
    <property type="entry name" value="ATPase_P-type_domA"/>
</dbReference>
<dbReference type="EMBL" id="RWIC01001415">
    <property type="protein sequence ID" value="TKC35903.1"/>
    <property type="molecule type" value="Genomic_DNA"/>
</dbReference>
<dbReference type="CDD" id="cd07542">
    <property type="entry name" value="P-type_ATPase_cation"/>
    <property type="match status" value="1"/>
</dbReference>
<dbReference type="GO" id="GO:0031902">
    <property type="term" value="C:late endosome membrane"/>
    <property type="evidence" value="ECO:0007669"/>
    <property type="project" value="TreeGrafter"/>
</dbReference>
<feature type="transmembrane region" description="Helical" evidence="11">
    <location>
        <begin position="836"/>
        <end position="855"/>
    </location>
</feature>
<evidence type="ECO:0000256" key="6">
    <source>
        <dbReference type="ARBA" id="ARBA00022840"/>
    </source>
</evidence>
<feature type="transmembrane region" description="Helical" evidence="11">
    <location>
        <begin position="147"/>
        <end position="166"/>
    </location>
</feature>
<dbReference type="SFLD" id="SFLDS00003">
    <property type="entry name" value="Haloacid_Dehalogenase"/>
    <property type="match status" value="1"/>
</dbReference>
<dbReference type="Gene3D" id="2.70.150.10">
    <property type="entry name" value="Calcium-transporting ATPase, cytoplasmic transduction domain A"/>
    <property type="match status" value="1"/>
</dbReference>
<evidence type="ECO:0000313" key="14">
    <source>
        <dbReference type="Proteomes" id="UP000308365"/>
    </source>
</evidence>
<dbReference type="SFLD" id="SFLDG00002">
    <property type="entry name" value="C1.7:_P-type_atpase_like"/>
    <property type="match status" value="1"/>
</dbReference>
<dbReference type="Gene3D" id="3.40.1110.10">
    <property type="entry name" value="Calcium-transporting ATPase, cytoplasmic domain N"/>
    <property type="match status" value="1"/>
</dbReference>
<dbReference type="InterPro" id="IPR047821">
    <property type="entry name" value="P5B-type_ATPase"/>
</dbReference>
<dbReference type="GO" id="GO:0006874">
    <property type="term" value="P:intracellular calcium ion homeostasis"/>
    <property type="evidence" value="ECO:0007669"/>
    <property type="project" value="TreeGrafter"/>
</dbReference>
<evidence type="ECO:0000313" key="13">
    <source>
        <dbReference type="EMBL" id="TKC35903.1"/>
    </source>
</evidence>
<feature type="transmembrane region" description="Helical" evidence="11">
    <location>
        <begin position="1001"/>
        <end position="1021"/>
    </location>
</feature>
<dbReference type="InterPro" id="IPR008250">
    <property type="entry name" value="ATPase_P-typ_transduc_dom_A_sf"/>
</dbReference>
<dbReference type="GO" id="GO:0015203">
    <property type="term" value="F:polyamine transmembrane transporter activity"/>
    <property type="evidence" value="ECO:0007669"/>
    <property type="project" value="TreeGrafter"/>
</dbReference>
<dbReference type="InterPro" id="IPR036412">
    <property type="entry name" value="HAD-like_sf"/>
</dbReference>
<keyword evidence="8" id="KW-1278">Translocase</keyword>
<dbReference type="InterPro" id="IPR006544">
    <property type="entry name" value="P-type_TPase_V"/>
</dbReference>
<keyword evidence="10 11" id="KW-0472">Membrane</keyword>
<dbReference type="SUPFAM" id="SSF81660">
    <property type="entry name" value="Metal cation-transporting ATPase, ATP-binding domain N"/>
    <property type="match status" value="1"/>
</dbReference>
<dbReference type="GO" id="GO:0005524">
    <property type="term" value="F:ATP binding"/>
    <property type="evidence" value="ECO:0007669"/>
    <property type="project" value="UniProtKB-KW"/>
</dbReference>
<dbReference type="Pfam" id="PF00690">
    <property type="entry name" value="Cation_ATPase_N"/>
    <property type="match status" value="1"/>
</dbReference>
<feature type="transmembrane region" description="Helical" evidence="11">
    <location>
        <begin position="320"/>
        <end position="344"/>
    </location>
</feature>
<protein>
    <recommendedName>
        <fullName evidence="12">Cation-transporting P-type ATPase N-terminal domain-containing protein</fullName>
    </recommendedName>
</protein>
<dbReference type="GO" id="GO:0019829">
    <property type="term" value="F:ATPase-coupled monoatomic cation transmembrane transporter activity"/>
    <property type="evidence" value="ECO:0007669"/>
    <property type="project" value="InterPro"/>
</dbReference>
<dbReference type="NCBIfam" id="TIGR01494">
    <property type="entry name" value="ATPase_P-type"/>
    <property type="match status" value="1"/>
</dbReference>
<comment type="similarity">
    <text evidence="2">Belongs to the cation transport ATPase (P-type) (TC 3.A.3) family. Type V subfamily.</text>
</comment>
<dbReference type="NCBIfam" id="TIGR01657">
    <property type="entry name" value="P-ATPase-V"/>
    <property type="match status" value="1"/>
</dbReference>
<dbReference type="InterPro" id="IPR004014">
    <property type="entry name" value="ATPase_P-typ_cation-transptr_N"/>
</dbReference>
<evidence type="ECO:0000256" key="10">
    <source>
        <dbReference type="ARBA" id="ARBA00023136"/>
    </source>
</evidence>
<dbReference type="SUPFAM" id="SSF81653">
    <property type="entry name" value="Calcium ATPase, transduction domain A"/>
    <property type="match status" value="1"/>
</dbReference>
<dbReference type="Gene3D" id="3.40.50.1000">
    <property type="entry name" value="HAD superfamily/HAD-like"/>
    <property type="match status" value="2"/>
</dbReference>
<dbReference type="Pfam" id="PF00122">
    <property type="entry name" value="E1-E2_ATPase"/>
    <property type="match status" value="1"/>
</dbReference>
<feature type="transmembrane region" description="Helical" evidence="11">
    <location>
        <begin position="861"/>
        <end position="882"/>
    </location>
</feature>
<sequence length="1128" mass="126324">DEFQTYSWKKVVWVCLSALNSAFQLIPDHPLITDEEYIINRAIRKPDLKVRCIKVQKIRYVWNNLEGQFQKIGSLEDWLSSAKIHVKFGSGLTTEEQEIRRLICGPNTIDVEITPIWKLLIKEVLNPFYIFQLFSVCLWFSEDYKEYAFAIVIMSIISIALTVYDLREQSVKLHHLVESHNSITVSVCEKKAGVQELESRFLVPGDLLILTGNKVQMPCDAILIDGSCVVDEGMLTGESIPVTKTPLPKMDSSVPWKTQSEADYKRHVLFCGTEVIQARGACSGTVKAVVLQTGFNTAKGDLVRSILYPKPMNFKLYRDAIRFLLCLVGTATIGMIYTLCVYVLSGEPPEEVVKKALDVITIAVPPALPAALTTGIIYAQRRLKKRGIFCISPQRINVCGQLNLVCFDKTGTLTRDGLDLWGVVPCDRSGFQEVHSFASGEALPWGPLSAAMASCHSLILLDGTIHGDPLDLKMFEATTWVSFCSAKILRSFFNARPSQEMVVSRHDFHIKGAPACAMIVKPCKTASQVPVEGIAILHQFPFSSALQRMTVIVQEMGGDWLAFMKGAPERVASFCQPETVPTSFVSELQIYTTQGFRVIGLAYKKLEMDHHTTALMRDQVESDLIFLGLLILENRLKEETKPALEELISARIRTVMITVARKSGMVSESQKVILIEANETTESSSASVSWQLVEEKKHIAYRNQDNYINIREEVSDNSREGSYHFALSGKSFQVISQHFSSLLPKILINGTIFARMSPGQKSSLVEEFQKLDYFVGMCGDGANDCGALKMAHVGISLSEQEASVASPFTSKTPNIECVPHLIKEGRAALVTSFCMFKYMALYSMIQYVGVLLLYWETNSLSNYQFLFQDLAITTLIGVTMNLNGAYPKLVPFRPAGRLISPPLLLSVILNILLSLAMHIVGFILVQRQPWYSMGMHSTCTVQNETISKLTISPTAPDKIGSNGVFTSFENTTIWFLGTINCIIVALVFSKGKPFRQPTYTNYIFVLVLVIQLSVCLFILFADIPELYRRLDLLCTPVLWRVYIVIMLGSNFIVSLVVEEAIIENRALWMIIKRCFGYQSRSQYRIWQRALANDPSWPPINQTSYSDMPACGRGVSYSNPVFESNEEQL</sequence>
<dbReference type="Gene3D" id="1.20.1110.10">
    <property type="entry name" value="Calcium-transporting ATPase, transmembrane domain"/>
    <property type="match status" value="1"/>
</dbReference>
<dbReference type="GO" id="GO:0005789">
    <property type="term" value="C:endoplasmic reticulum membrane"/>
    <property type="evidence" value="ECO:0007669"/>
    <property type="project" value="TreeGrafter"/>
</dbReference>
<dbReference type="SFLD" id="SFLDF00027">
    <property type="entry name" value="p-type_atpase"/>
    <property type="match status" value="1"/>
</dbReference>
<organism evidence="13 14">
    <name type="scientific">Monodon monoceros</name>
    <name type="common">Narwhal</name>
    <name type="synonym">Ceratodon monodon</name>
    <dbReference type="NCBI Taxonomy" id="40151"/>
    <lineage>
        <taxon>Eukaryota</taxon>
        <taxon>Metazoa</taxon>
        <taxon>Chordata</taxon>
        <taxon>Craniata</taxon>
        <taxon>Vertebrata</taxon>
        <taxon>Euteleostomi</taxon>
        <taxon>Mammalia</taxon>
        <taxon>Eutheria</taxon>
        <taxon>Laurasiatheria</taxon>
        <taxon>Artiodactyla</taxon>
        <taxon>Whippomorpha</taxon>
        <taxon>Cetacea</taxon>
        <taxon>Odontoceti</taxon>
        <taxon>Monodontidae</taxon>
        <taxon>Monodon</taxon>
    </lineage>
</organism>
<feature type="non-terminal residue" evidence="13">
    <location>
        <position position="1"/>
    </location>
</feature>
<feature type="transmembrane region" description="Helical" evidence="11">
    <location>
        <begin position="971"/>
        <end position="989"/>
    </location>
</feature>
<dbReference type="AlphaFoldDB" id="A0A4U1EIH3"/>
<dbReference type="InterPro" id="IPR023299">
    <property type="entry name" value="ATPase_P-typ_cyto_dom_N"/>
</dbReference>
<dbReference type="PROSITE" id="PS00154">
    <property type="entry name" value="ATPASE_E1_E2"/>
    <property type="match status" value="1"/>
</dbReference>
<evidence type="ECO:0000256" key="1">
    <source>
        <dbReference type="ARBA" id="ARBA00004141"/>
    </source>
</evidence>
<accession>A0A4U1EIH3</accession>
<dbReference type="Pfam" id="PF13246">
    <property type="entry name" value="Cation_ATPase"/>
    <property type="match status" value="1"/>
</dbReference>
<dbReference type="SUPFAM" id="SSF81665">
    <property type="entry name" value="Calcium ATPase, transmembrane domain M"/>
    <property type="match status" value="1"/>
</dbReference>
<keyword evidence="7" id="KW-0460">Magnesium</keyword>
<evidence type="ECO:0000256" key="7">
    <source>
        <dbReference type="ARBA" id="ARBA00022842"/>
    </source>
</evidence>
<dbReference type="InterPro" id="IPR001757">
    <property type="entry name" value="P_typ_ATPase"/>
</dbReference>
<dbReference type="InterPro" id="IPR044492">
    <property type="entry name" value="P_typ_ATPase_HD_dom"/>
</dbReference>
<feature type="transmembrane region" description="Helical" evidence="11">
    <location>
        <begin position="903"/>
        <end position="925"/>
    </location>
</feature>
<name>A0A4U1EIH3_MONMO</name>
<keyword evidence="5" id="KW-0547">Nucleotide-binding</keyword>
<dbReference type="PRINTS" id="PR00119">
    <property type="entry name" value="CATATPASE"/>
</dbReference>
<gene>
    <name evidence="13" type="ORF">EI555_005783</name>
</gene>
<evidence type="ECO:0000256" key="11">
    <source>
        <dbReference type="SAM" id="Phobius"/>
    </source>
</evidence>
<comment type="subcellular location">
    <subcellularLocation>
        <location evidence="1">Membrane</location>
        <topology evidence="1">Multi-pass membrane protein</topology>
    </subcellularLocation>
</comment>
<dbReference type="GO" id="GO:0046872">
    <property type="term" value="F:metal ion binding"/>
    <property type="evidence" value="ECO:0007669"/>
    <property type="project" value="UniProtKB-KW"/>
</dbReference>
<dbReference type="InterPro" id="IPR023298">
    <property type="entry name" value="ATPase_P-typ_TM_dom_sf"/>
</dbReference>
<keyword evidence="3 11" id="KW-0812">Transmembrane</keyword>
<dbReference type="Proteomes" id="UP000308365">
    <property type="component" value="Unassembled WGS sequence"/>
</dbReference>
<dbReference type="PANTHER" id="PTHR45630:SF1">
    <property type="entry name" value="CATION-TRANSPORTING ATPASE 13A4-RELATED"/>
    <property type="match status" value="1"/>
</dbReference>
<dbReference type="FunFam" id="3.40.50.1000:FF:000075">
    <property type="entry name" value="Cation-transporting ATPase"/>
    <property type="match status" value="1"/>
</dbReference>
<feature type="transmembrane region" description="Helical" evidence="11">
    <location>
        <begin position="356"/>
        <end position="379"/>
    </location>
</feature>
<evidence type="ECO:0000256" key="3">
    <source>
        <dbReference type="ARBA" id="ARBA00022692"/>
    </source>
</evidence>
<dbReference type="InterPro" id="IPR023214">
    <property type="entry name" value="HAD_sf"/>
</dbReference>
<feature type="transmembrane region" description="Helical" evidence="11">
    <location>
        <begin position="1041"/>
        <end position="1062"/>
    </location>
</feature>
<evidence type="ECO:0000256" key="5">
    <source>
        <dbReference type="ARBA" id="ARBA00022741"/>
    </source>
</evidence>
<evidence type="ECO:0000259" key="12">
    <source>
        <dbReference type="SMART" id="SM00831"/>
    </source>
</evidence>
<dbReference type="GO" id="GO:0016887">
    <property type="term" value="F:ATP hydrolysis activity"/>
    <property type="evidence" value="ECO:0007669"/>
    <property type="project" value="InterPro"/>
</dbReference>
<dbReference type="SUPFAM" id="SSF56784">
    <property type="entry name" value="HAD-like"/>
    <property type="match status" value="1"/>
</dbReference>
<dbReference type="FunFam" id="3.40.1110.10:FF:000028">
    <property type="entry name" value="Cation-transporting ATPase"/>
    <property type="match status" value="1"/>
</dbReference>
<dbReference type="GO" id="GO:0015662">
    <property type="term" value="F:P-type ion transporter activity"/>
    <property type="evidence" value="ECO:0007669"/>
    <property type="project" value="InterPro"/>
</dbReference>
<feature type="domain" description="Cation-transporting P-type ATPase N-terminal" evidence="12">
    <location>
        <begin position="76"/>
        <end position="144"/>
    </location>
</feature>
<dbReference type="SMART" id="SM00831">
    <property type="entry name" value="Cation_ATPase_N"/>
    <property type="match status" value="1"/>
</dbReference>
<evidence type="ECO:0000256" key="4">
    <source>
        <dbReference type="ARBA" id="ARBA00022723"/>
    </source>
</evidence>
<dbReference type="PANTHER" id="PTHR45630">
    <property type="entry name" value="CATION-TRANSPORTING ATPASE-RELATED"/>
    <property type="match status" value="1"/>
</dbReference>
<comment type="caution">
    <text evidence="13">The sequence shown here is derived from an EMBL/GenBank/DDBJ whole genome shotgun (WGS) entry which is preliminary data.</text>
</comment>
<evidence type="ECO:0000256" key="2">
    <source>
        <dbReference type="ARBA" id="ARBA00006000"/>
    </source>
</evidence>
<evidence type="ECO:0000256" key="9">
    <source>
        <dbReference type="ARBA" id="ARBA00022989"/>
    </source>
</evidence>
<evidence type="ECO:0000256" key="8">
    <source>
        <dbReference type="ARBA" id="ARBA00022967"/>
    </source>
</evidence>
<reference evidence="14" key="1">
    <citation type="journal article" date="2019" name="IScience">
        <title>Narwhal Genome Reveals Long-Term Low Genetic Diversity despite Current Large Abundance Size.</title>
        <authorList>
            <person name="Westbury M.V."/>
            <person name="Petersen B."/>
            <person name="Garde E."/>
            <person name="Heide-Jorgensen M.P."/>
            <person name="Lorenzen E.D."/>
        </authorList>
    </citation>
    <scope>NUCLEOTIDE SEQUENCE [LARGE SCALE GENOMIC DNA]</scope>
</reference>
<dbReference type="InterPro" id="IPR018303">
    <property type="entry name" value="ATPase_P-typ_P_site"/>
</dbReference>
<keyword evidence="4" id="KW-0479">Metal-binding</keyword>
<keyword evidence="6" id="KW-0067">ATP-binding</keyword>